<dbReference type="SMART" id="SM00185">
    <property type="entry name" value="ARM"/>
    <property type="match status" value="9"/>
</dbReference>
<dbReference type="PROSITE" id="PS50097">
    <property type="entry name" value="BTB"/>
    <property type="match status" value="1"/>
</dbReference>
<dbReference type="InterPro" id="IPR000210">
    <property type="entry name" value="BTB/POZ_dom"/>
</dbReference>
<dbReference type="InterPro" id="IPR016024">
    <property type="entry name" value="ARM-type_fold"/>
</dbReference>
<dbReference type="InterPro" id="IPR011333">
    <property type="entry name" value="SKP1/BTB/POZ_sf"/>
</dbReference>
<feature type="repeat" description="ARM" evidence="3">
    <location>
        <begin position="552"/>
        <end position="594"/>
    </location>
</feature>
<dbReference type="AlphaFoldDB" id="A0A7S0KCA1"/>
<sequence length="1122" mass="124585">MPQLVDALECPRFFCSPDNKYKKFVDSAQALGQETCRRAADAIQKIAVADPEGSKRVVRTAVATPTNETNDAKKPPMVPSATNGGMVDKMWAVLDRHFNPRENKVQRAVANALIALDEHEFIIGELTKKSSAYIANADTLDFRQNDTKSDKKLLTHGVVDVSFPDDRTVEKMRRWARHIGELGRHYGEHSDILVEAGATQALQTALAVSTRYFAYERLGDREDGEYPNESQKIGHFNPGTVHEVWEQCRPRSLVELDKDVCSSICVLLGSGGTDDEKKARRAKMARAGAHDALVRMLDLPQPDVRDALNLNMKRPQGNLALVHEVTRRAADAVCKMATDNETVKELILKPVGKGEPNGVSALKILLERRDNKVQRAAAGALIALDEHRRLVAMINETRAKIVHLNPEDKNLFAQLKQSVRTLAELAKDTPSTQPQPEEQENKMVDQVVSADAVEAIVPLLTLAKDIGEDRGPGIGDIEKEACYAIGLLASKENHQNRIADAGALPGLVALLKRYPPQMSGNVAPSVARRAADAVTNLAHENNPIKNRVRTEGGIPPLVALLETRDAKVQRAAASALRTLAFKNNENKEQIVEEGALPMLIFMVRSGDPHIHYEAVGVIGNLVHSSNHIKRRVLDEGALQPVIGLLSSECNESRREAALLLGQFATTTDDTNIEYKIKIVQRGAVQPLIQMLNHTESQLREMAAFALGRLAQNKDNQVGICHADGLRPLLDLLDSDETNLQHNAAFALYGLADNEDNVPDIIREGTVQRLMGGELKAQPSKDCVNKTLKRLEEKVDGRVLKYLVYLMRSSNKDEQQRIAVALAHLCSDDQQRVIFDEQGGLDILLEMYSASAGALFPSAMKDAAGALFKVSQNMKTLLSARYPSDAVPLPATPETHLADEHFNNPELSDIVFFSDRDGGWEFHAHKIAFTHVSDEFHQLIDQHKVADTQQGDSRIPVRVDMSDVMQKDEFHGLMRFVYQGNILVEEELTEENDENGGAPLAQRLLQFAHRYEMNGLKRHCEFCMEQILTDMEDQKCDPKCVFLRESISLAGRCNADDLIRACALHALQHHEQICKSIGDSETVLLAQQIEPHIRQHLQSTMYRLRVKKDECQLINGVSTDNVF</sequence>
<dbReference type="PANTHER" id="PTHR46710:SF1">
    <property type="entry name" value="ARM REPEAT PROTEIN INTERACTING WITH ABF2"/>
    <property type="match status" value="1"/>
</dbReference>
<evidence type="ECO:0000256" key="3">
    <source>
        <dbReference type="PROSITE-ProRule" id="PRU00259"/>
    </source>
</evidence>
<dbReference type="PANTHER" id="PTHR46710">
    <property type="entry name" value="ARM REPEAT PROTEIN INTERACTING WITH ABF2"/>
    <property type="match status" value="1"/>
</dbReference>
<dbReference type="Pfam" id="PF02985">
    <property type="entry name" value="HEAT"/>
    <property type="match status" value="1"/>
</dbReference>
<reference evidence="5" key="1">
    <citation type="submission" date="2021-01" db="EMBL/GenBank/DDBJ databases">
        <authorList>
            <person name="Corre E."/>
            <person name="Pelletier E."/>
            <person name="Niang G."/>
            <person name="Scheremetjew M."/>
            <person name="Finn R."/>
            <person name="Kale V."/>
            <person name="Holt S."/>
            <person name="Cochrane G."/>
            <person name="Meng A."/>
            <person name="Brown T."/>
            <person name="Cohen L."/>
        </authorList>
    </citation>
    <scope>NUCLEOTIDE SEQUENCE</scope>
    <source>
        <strain evidence="5">CCMP494</strain>
    </source>
</reference>
<evidence type="ECO:0000259" key="4">
    <source>
        <dbReference type="PROSITE" id="PS50097"/>
    </source>
</evidence>
<dbReference type="PROSITE" id="PS50176">
    <property type="entry name" value="ARM_REPEAT"/>
    <property type="match status" value="4"/>
</dbReference>
<dbReference type="InterPro" id="IPR000357">
    <property type="entry name" value="HEAT"/>
</dbReference>
<dbReference type="Pfam" id="PF00651">
    <property type="entry name" value="BTB"/>
    <property type="match status" value="1"/>
</dbReference>
<accession>A0A7S0KCA1</accession>
<comment type="pathway">
    <text evidence="1">Protein modification; protein ubiquitination.</text>
</comment>
<dbReference type="Pfam" id="PF00514">
    <property type="entry name" value="Arm"/>
    <property type="match status" value="2"/>
</dbReference>
<evidence type="ECO:0000313" key="5">
    <source>
        <dbReference type="EMBL" id="CAD8575276.1"/>
    </source>
</evidence>
<gene>
    <name evidence="5" type="ORF">MSP1404_LOCUS132</name>
</gene>
<proteinExistence type="predicted"/>
<feature type="repeat" description="ARM" evidence="3">
    <location>
        <begin position="502"/>
        <end position="552"/>
    </location>
</feature>
<dbReference type="Gene3D" id="1.25.10.10">
    <property type="entry name" value="Leucine-rich Repeat Variant"/>
    <property type="match status" value="5"/>
</dbReference>
<protein>
    <recommendedName>
        <fullName evidence="4">BTB domain-containing protein</fullName>
    </recommendedName>
</protein>
<keyword evidence="2" id="KW-0677">Repeat</keyword>
<dbReference type="InterPro" id="IPR000225">
    <property type="entry name" value="Armadillo"/>
</dbReference>
<dbReference type="Gene3D" id="3.30.710.10">
    <property type="entry name" value="Potassium Channel Kv1.1, Chain A"/>
    <property type="match status" value="1"/>
</dbReference>
<dbReference type="SUPFAM" id="SSF48371">
    <property type="entry name" value="ARM repeat"/>
    <property type="match status" value="2"/>
</dbReference>
<dbReference type="InterPro" id="IPR044282">
    <property type="entry name" value="ABAP1/ARIA"/>
</dbReference>
<organism evidence="5">
    <name type="scientific">Micromonas pusilla</name>
    <name type="common">Picoplanktonic green alga</name>
    <name type="synonym">Chromulina pusilla</name>
    <dbReference type="NCBI Taxonomy" id="38833"/>
    <lineage>
        <taxon>Eukaryota</taxon>
        <taxon>Viridiplantae</taxon>
        <taxon>Chlorophyta</taxon>
        <taxon>Mamiellophyceae</taxon>
        <taxon>Mamiellales</taxon>
        <taxon>Mamiellaceae</taxon>
        <taxon>Micromonas</taxon>
    </lineage>
</organism>
<dbReference type="EMBL" id="HBEV01000162">
    <property type="protein sequence ID" value="CAD8575276.1"/>
    <property type="molecule type" value="Transcribed_RNA"/>
</dbReference>
<feature type="repeat" description="ARM" evidence="3">
    <location>
        <begin position="682"/>
        <end position="724"/>
    </location>
</feature>
<name>A0A7S0KCA1_MICPS</name>
<dbReference type="InterPro" id="IPR011989">
    <property type="entry name" value="ARM-like"/>
</dbReference>
<dbReference type="SUPFAM" id="SSF54695">
    <property type="entry name" value="POZ domain"/>
    <property type="match status" value="1"/>
</dbReference>
<feature type="repeat" description="ARM" evidence="3">
    <location>
        <begin position="723"/>
        <end position="765"/>
    </location>
</feature>
<feature type="domain" description="BTB" evidence="4">
    <location>
        <begin position="907"/>
        <end position="985"/>
    </location>
</feature>
<evidence type="ECO:0000256" key="2">
    <source>
        <dbReference type="ARBA" id="ARBA00022737"/>
    </source>
</evidence>
<dbReference type="SMART" id="SM00225">
    <property type="entry name" value="BTB"/>
    <property type="match status" value="1"/>
</dbReference>
<evidence type="ECO:0000256" key="1">
    <source>
        <dbReference type="ARBA" id="ARBA00004906"/>
    </source>
</evidence>